<gene>
    <name evidence="1" type="ORF">MRATA1EN22A_LOCUS11349</name>
</gene>
<name>A0AC59YXB7_RANTA</name>
<protein>
    <submittedName>
        <fullName evidence="1">Uncharacterized protein</fullName>
    </submittedName>
</protein>
<proteinExistence type="predicted"/>
<sequence length="53" mass="6130">MEGESGRGKSKKEGQEADRKRPPRSFLSKDDWPNRKSGSRGHLGGRQFRKEMR</sequence>
<reference evidence="1" key="2">
    <citation type="submission" date="2025-03" db="EMBL/GenBank/DDBJ databases">
        <authorList>
            <consortium name="ELIXIR-Norway"/>
            <consortium name="Elixir Norway"/>
        </authorList>
    </citation>
    <scope>NUCLEOTIDE SEQUENCE</scope>
</reference>
<organism evidence="1 2">
    <name type="scientific">Rangifer tarandus platyrhynchus</name>
    <name type="common">Svalbard reindeer</name>
    <dbReference type="NCBI Taxonomy" id="3082113"/>
    <lineage>
        <taxon>Eukaryota</taxon>
        <taxon>Metazoa</taxon>
        <taxon>Chordata</taxon>
        <taxon>Craniata</taxon>
        <taxon>Vertebrata</taxon>
        <taxon>Euteleostomi</taxon>
        <taxon>Mammalia</taxon>
        <taxon>Eutheria</taxon>
        <taxon>Laurasiatheria</taxon>
        <taxon>Artiodactyla</taxon>
        <taxon>Ruminantia</taxon>
        <taxon>Pecora</taxon>
        <taxon>Cervidae</taxon>
        <taxon>Odocoileinae</taxon>
        <taxon>Rangifer</taxon>
    </lineage>
</organism>
<dbReference type="Proteomes" id="UP001162501">
    <property type="component" value="Chromosome 21"/>
</dbReference>
<evidence type="ECO:0000313" key="1">
    <source>
        <dbReference type="EMBL" id="CAN0054992.1"/>
    </source>
</evidence>
<evidence type="ECO:0000313" key="2">
    <source>
        <dbReference type="Proteomes" id="UP001162501"/>
    </source>
</evidence>
<reference evidence="1" key="1">
    <citation type="submission" date="2023-05" db="EMBL/GenBank/DDBJ databases">
        <authorList>
            <consortium name="ELIXIR-Norway"/>
        </authorList>
    </citation>
    <scope>NUCLEOTIDE SEQUENCE</scope>
</reference>
<dbReference type="EMBL" id="OX596105">
    <property type="protein sequence ID" value="CAN0054992.1"/>
    <property type="molecule type" value="Genomic_DNA"/>
</dbReference>
<accession>A0AC59YXB7</accession>